<dbReference type="EMBL" id="CM047580">
    <property type="protein sequence ID" value="KAI9921754.1"/>
    <property type="molecule type" value="Genomic_DNA"/>
</dbReference>
<comment type="caution">
    <text evidence="1">The sequence shown here is derived from an EMBL/GenBank/DDBJ whole genome shotgun (WGS) entry which is preliminary data.</text>
</comment>
<sequence>MPGKNVRRFVPESWIVDSQHQIVYANLKFASKGVNSKYKALHVNMDAYVRNRVALTEVNFVSEVGVVEDVMYTDRHGVDPNDDDIGEWMLFYSKDPDPEVDSIL</sequence>
<evidence type="ECO:0000313" key="1">
    <source>
        <dbReference type="EMBL" id="KAI9921754.1"/>
    </source>
</evidence>
<dbReference type="Proteomes" id="UP001163321">
    <property type="component" value="Chromosome 1"/>
</dbReference>
<protein>
    <submittedName>
        <fullName evidence="1">Uncharacterized protein</fullName>
    </submittedName>
</protein>
<accession>A0ACC0WUL2</accession>
<proteinExistence type="predicted"/>
<name>A0ACC0WUL2_9STRA</name>
<keyword evidence="2" id="KW-1185">Reference proteome</keyword>
<evidence type="ECO:0000313" key="2">
    <source>
        <dbReference type="Proteomes" id="UP001163321"/>
    </source>
</evidence>
<reference evidence="1 2" key="1">
    <citation type="journal article" date="2022" name="bioRxiv">
        <title>The genome of the oomycete Peronosclerospora sorghi, a cosmopolitan pathogen of maize and sorghum, is inflated with dispersed pseudogenes.</title>
        <authorList>
            <person name="Fletcher K."/>
            <person name="Martin F."/>
            <person name="Isakeit T."/>
            <person name="Cavanaugh K."/>
            <person name="Magill C."/>
            <person name="Michelmore R."/>
        </authorList>
    </citation>
    <scope>NUCLEOTIDE SEQUENCE [LARGE SCALE GENOMIC DNA]</scope>
    <source>
        <strain evidence="1">P6</strain>
    </source>
</reference>
<organism evidence="1 2">
    <name type="scientific">Peronosclerospora sorghi</name>
    <dbReference type="NCBI Taxonomy" id="230839"/>
    <lineage>
        <taxon>Eukaryota</taxon>
        <taxon>Sar</taxon>
        <taxon>Stramenopiles</taxon>
        <taxon>Oomycota</taxon>
        <taxon>Peronosporomycetes</taxon>
        <taxon>Peronosporales</taxon>
        <taxon>Peronosporaceae</taxon>
        <taxon>Peronosclerospora</taxon>
    </lineage>
</organism>
<gene>
    <name evidence="1" type="ORF">PsorP6_002288</name>
</gene>